<organism evidence="9 10">
    <name type="scientific">Verruconis gallopava</name>
    <dbReference type="NCBI Taxonomy" id="253628"/>
    <lineage>
        <taxon>Eukaryota</taxon>
        <taxon>Fungi</taxon>
        <taxon>Dikarya</taxon>
        <taxon>Ascomycota</taxon>
        <taxon>Pezizomycotina</taxon>
        <taxon>Dothideomycetes</taxon>
        <taxon>Pleosporomycetidae</taxon>
        <taxon>Venturiales</taxon>
        <taxon>Sympoventuriaceae</taxon>
        <taxon>Verruconis</taxon>
    </lineage>
</organism>
<dbReference type="PRINTS" id="PR00411">
    <property type="entry name" value="PNDRDTASEI"/>
</dbReference>
<evidence type="ECO:0000256" key="5">
    <source>
        <dbReference type="ARBA" id="ARBA00022857"/>
    </source>
</evidence>
<evidence type="ECO:0000256" key="1">
    <source>
        <dbReference type="ARBA" id="ARBA00001974"/>
    </source>
</evidence>
<dbReference type="OrthoDB" id="66881at2759"/>
<dbReference type="InParanoid" id="A0A0D1YEZ5"/>
<evidence type="ECO:0000313" key="10">
    <source>
        <dbReference type="Proteomes" id="UP000053259"/>
    </source>
</evidence>
<evidence type="ECO:0000256" key="6">
    <source>
        <dbReference type="ARBA" id="ARBA00023002"/>
    </source>
</evidence>
<dbReference type="STRING" id="253628.A0A0D1YEZ5"/>
<dbReference type="GeneID" id="27316950"/>
<keyword evidence="4" id="KW-0274">FAD</keyword>
<dbReference type="PANTHER" id="PTHR43098">
    <property type="entry name" value="L-ORNITHINE N(5)-MONOOXYGENASE-RELATED"/>
    <property type="match status" value="1"/>
</dbReference>
<evidence type="ECO:0000256" key="2">
    <source>
        <dbReference type="ARBA" id="ARBA00010139"/>
    </source>
</evidence>
<comment type="cofactor">
    <cofactor evidence="1">
        <name>FAD</name>
        <dbReference type="ChEBI" id="CHEBI:57692"/>
    </cofactor>
</comment>
<evidence type="ECO:0000256" key="3">
    <source>
        <dbReference type="ARBA" id="ARBA00022630"/>
    </source>
</evidence>
<dbReference type="InterPro" id="IPR023753">
    <property type="entry name" value="FAD/NAD-binding_dom"/>
</dbReference>
<keyword evidence="7" id="KW-0503">Monooxygenase</keyword>
<dbReference type="Proteomes" id="UP000053259">
    <property type="component" value="Unassembled WGS sequence"/>
</dbReference>
<sequence>MDDILLYPAGAEVRNSRVLMCKLMNLDTSAFCLSNKLKLIIMADANGHLGGIIHCDVLVVGAGFGGVYAHYKLRKLGLNVKGFEAGSDLGGVWYWNRYPGARVDSEFPFYTLRIPEVYDTWTWSSRFPDHKELRQHFAHIDKVLDLKKDIQFNARVNSATWDQTEGKWTVKTEAGHIAKCKYLYLATGLLHRRHYPDFPGLKDFEGIVHHSGFWPEDLSVRGKRVALIGAGATAVQITQEVAKEADHLTVFMRRPSYCIAMKQRHITAEEQMHLKSYYPSMLEAGRYHSAAGFPVKRPDESFWDLTPEQRKAHWEESWARGGFNFPLTNYKECAIDEKANLEAYEFWASKVRPRMKNPVKRELMAPKEPPYYFGTKRAPLENDYYEMLDQDHVDIVQMEQTPIKTFNKTGVLMEDGTQRDYDIVILATGFDSFSGSLTQMGFKNKDGVDIKDIWSEEISSYLGMLIHGFPNAFMVYSPQAPTAFSNGPTILECQGDFVCDLIARAEAAGARTVEADKKAQDDWKNLIEYMCSTLLVRFTNSWWNGGNIYGKKTQMLTFPAGIDMYEKMCREKLDKWEGFIIELNKEKQKDHVKDSLTAVQNALPQTPVTVS</sequence>
<keyword evidence="3" id="KW-0285">Flavoprotein</keyword>
<feature type="domain" description="FAD/NAD(P)-binding" evidence="8">
    <location>
        <begin position="56"/>
        <end position="275"/>
    </location>
</feature>
<dbReference type="AlphaFoldDB" id="A0A0D1YEZ5"/>
<comment type="similarity">
    <text evidence="2">Belongs to the FAD-binding monooxygenase family.</text>
</comment>
<keyword evidence="10" id="KW-1185">Reference proteome</keyword>
<accession>A0A0D1YEZ5</accession>
<dbReference type="SUPFAM" id="SSF51905">
    <property type="entry name" value="FAD/NAD(P)-binding domain"/>
    <property type="match status" value="1"/>
</dbReference>
<evidence type="ECO:0000259" key="8">
    <source>
        <dbReference type="Pfam" id="PF07992"/>
    </source>
</evidence>
<evidence type="ECO:0000313" key="9">
    <source>
        <dbReference type="EMBL" id="KIV99316.1"/>
    </source>
</evidence>
<dbReference type="PANTHER" id="PTHR43098:SF3">
    <property type="entry name" value="L-ORNITHINE N(5)-MONOOXYGENASE-RELATED"/>
    <property type="match status" value="1"/>
</dbReference>
<dbReference type="EMBL" id="KN847579">
    <property type="protein sequence ID" value="KIV99316.1"/>
    <property type="molecule type" value="Genomic_DNA"/>
</dbReference>
<dbReference type="InterPro" id="IPR036188">
    <property type="entry name" value="FAD/NAD-bd_sf"/>
</dbReference>
<dbReference type="GO" id="GO:0004497">
    <property type="term" value="F:monooxygenase activity"/>
    <property type="evidence" value="ECO:0007669"/>
    <property type="project" value="UniProtKB-KW"/>
</dbReference>
<dbReference type="Gene3D" id="3.50.50.60">
    <property type="entry name" value="FAD/NAD(P)-binding domain"/>
    <property type="match status" value="2"/>
</dbReference>
<dbReference type="RefSeq" id="XP_016209186.1">
    <property type="nucleotide sequence ID" value="XM_016362961.1"/>
</dbReference>
<gene>
    <name evidence="9" type="ORF">PV09_08977</name>
</gene>
<dbReference type="VEuPathDB" id="FungiDB:PV09_08977"/>
<evidence type="ECO:0000256" key="4">
    <source>
        <dbReference type="ARBA" id="ARBA00022827"/>
    </source>
</evidence>
<dbReference type="InterPro" id="IPR050775">
    <property type="entry name" value="FAD-binding_Monooxygenases"/>
</dbReference>
<name>A0A0D1YEZ5_9PEZI</name>
<protein>
    <recommendedName>
        <fullName evidence="8">FAD/NAD(P)-binding domain-containing protein</fullName>
    </recommendedName>
</protein>
<keyword evidence="5" id="KW-0521">NADP</keyword>
<evidence type="ECO:0000256" key="7">
    <source>
        <dbReference type="ARBA" id="ARBA00023033"/>
    </source>
</evidence>
<proteinExistence type="inferred from homology"/>
<reference evidence="9 10" key="1">
    <citation type="submission" date="2015-01" db="EMBL/GenBank/DDBJ databases">
        <title>The Genome Sequence of Ochroconis gallopava CBS43764.</title>
        <authorList>
            <consortium name="The Broad Institute Genomics Platform"/>
            <person name="Cuomo C."/>
            <person name="de Hoog S."/>
            <person name="Gorbushina A."/>
            <person name="Stielow B."/>
            <person name="Teixiera M."/>
            <person name="Abouelleil A."/>
            <person name="Chapman S.B."/>
            <person name="Priest M."/>
            <person name="Young S.K."/>
            <person name="Wortman J."/>
            <person name="Nusbaum C."/>
            <person name="Birren B."/>
        </authorList>
    </citation>
    <scope>NUCLEOTIDE SEQUENCE [LARGE SCALE GENOMIC DNA]</scope>
    <source>
        <strain evidence="9 10">CBS 43764</strain>
    </source>
</reference>
<keyword evidence="6" id="KW-0560">Oxidoreductase</keyword>
<dbReference type="Pfam" id="PF07992">
    <property type="entry name" value="Pyr_redox_2"/>
    <property type="match status" value="1"/>
</dbReference>